<gene>
    <name evidence="2" type="ORF">FOZ74_13470</name>
</gene>
<dbReference type="InterPro" id="IPR043773">
    <property type="entry name" value="JetA"/>
</dbReference>
<feature type="region of interest" description="Disordered" evidence="1">
    <location>
        <begin position="466"/>
        <end position="486"/>
    </location>
</feature>
<evidence type="ECO:0000313" key="2">
    <source>
        <dbReference type="EMBL" id="QEA13950.1"/>
    </source>
</evidence>
<dbReference type="OrthoDB" id="8881537at2"/>
<evidence type="ECO:0000313" key="3">
    <source>
        <dbReference type="Proteomes" id="UP000321199"/>
    </source>
</evidence>
<proteinExistence type="predicted"/>
<accession>A0A5B8RWQ7</accession>
<sequence length="486" mass="54837">MMFFAPPREHFFRPLTHDNRELCAAVLRALHERVHGANADYAEVLTRELVLEVIQHALANPALRGLAFEAGQTVRAEEERAYASDLLRKLKEHGWLEDYRDPIDLRPTLKLSRAGKAFSETFANLDDSRAKTRQRNMRSARKALAAFIATRDADELLDAHEFASRVVQDLQDDIEYFRHLIQSLTREALAQKVAWNEFNDFIEKRFAREYAVRLVADSAERHRGQINEALEDVRALDGEQRAGVDAHLLQRAPWLEQTAQGRSPMLWLADRIESMVDAACGLKLPMLRSEMNNYVRRFTSLLRQALSLDYGAESPLGRTMAWLKEQPDPAREGLLDVLARRLATAEIRLPGGVLRWTVRDRESEAVAQAPLVVDETSRLNALLRRAEAEAFTFSDQQVLQGLLPHLQGGPITLAALPVDTAEDAVRVLHAVGAARSAEGRRLIQARKMAGQVSTTYFQADDYELRVEPQDGMDMPSSRAGGADRRH</sequence>
<organism evidence="2 3">
    <name type="scientific">Comamonas flocculans</name>
    <dbReference type="NCBI Taxonomy" id="2597701"/>
    <lineage>
        <taxon>Bacteria</taxon>
        <taxon>Pseudomonadati</taxon>
        <taxon>Pseudomonadota</taxon>
        <taxon>Betaproteobacteria</taxon>
        <taxon>Burkholderiales</taxon>
        <taxon>Comamonadaceae</taxon>
        <taxon>Comamonas</taxon>
    </lineage>
</organism>
<evidence type="ECO:0000256" key="1">
    <source>
        <dbReference type="SAM" id="MobiDB-lite"/>
    </source>
</evidence>
<dbReference type="AlphaFoldDB" id="A0A5B8RWQ7"/>
<keyword evidence="3" id="KW-1185">Reference proteome</keyword>
<dbReference type="KEGG" id="cof:FOZ74_13470"/>
<protein>
    <submittedName>
        <fullName evidence="2">Uncharacterized protein</fullName>
    </submittedName>
</protein>
<name>A0A5B8RWQ7_9BURK</name>
<dbReference type="Proteomes" id="UP000321199">
    <property type="component" value="Chromosome"/>
</dbReference>
<dbReference type="Pfam" id="PF18982">
    <property type="entry name" value="JetA"/>
    <property type="match status" value="1"/>
</dbReference>
<reference evidence="2 3" key="1">
    <citation type="submission" date="2019-07" db="EMBL/GenBank/DDBJ databases">
        <title>Complete genome sequence of Comamonas sp. NLF 7-7 isolated from livestock.</title>
        <authorList>
            <person name="Kim D.H."/>
            <person name="Kim J.G."/>
        </authorList>
    </citation>
    <scope>NUCLEOTIDE SEQUENCE [LARGE SCALE GENOMIC DNA]</scope>
    <source>
        <strain evidence="2 3">NLF 7-7</strain>
    </source>
</reference>
<dbReference type="RefSeq" id="WP_146913534.1">
    <property type="nucleotide sequence ID" value="NZ_CP042344.1"/>
</dbReference>
<dbReference type="EMBL" id="CP042344">
    <property type="protein sequence ID" value="QEA13950.1"/>
    <property type="molecule type" value="Genomic_DNA"/>
</dbReference>